<gene>
    <name evidence="1" type="ORF">NIES593_18860</name>
</gene>
<sequence length="71" mass="7281">MIISDLEHLEVVAETKEVEGGAAIVGIGSFTGLALGFNNAAMVFPVFEPLAVSSPGSNIAGLKFSFLAQAE</sequence>
<reference evidence="1 2" key="1">
    <citation type="submission" date="2016-11" db="EMBL/GenBank/DDBJ databases">
        <title>Draft Genome Sequences of Nine Cyanobacterial Strains from Diverse Habitats.</title>
        <authorList>
            <person name="Zhu T."/>
            <person name="Hou S."/>
            <person name="Lu X."/>
            <person name="Hess W.R."/>
        </authorList>
    </citation>
    <scope>NUCLEOTIDE SEQUENCE [LARGE SCALE GENOMIC DNA]</scope>
    <source>
        <strain evidence="1 2">NIES-593</strain>
    </source>
</reference>
<proteinExistence type="predicted"/>
<evidence type="ECO:0000313" key="1">
    <source>
        <dbReference type="EMBL" id="OKH20439.1"/>
    </source>
</evidence>
<protein>
    <submittedName>
        <fullName evidence="1">Uncharacterized protein</fullName>
    </submittedName>
</protein>
<keyword evidence="2" id="KW-1185">Reference proteome</keyword>
<evidence type="ECO:0000313" key="2">
    <source>
        <dbReference type="Proteomes" id="UP000186868"/>
    </source>
</evidence>
<dbReference type="RefSeq" id="WP_073601055.1">
    <property type="nucleotide sequence ID" value="NZ_MRCB01000030.1"/>
</dbReference>
<accession>A0A1U7HA32</accession>
<name>A0A1U7HA32_9CYAN</name>
<dbReference type="EMBL" id="MRCB01000030">
    <property type="protein sequence ID" value="OKH20439.1"/>
    <property type="molecule type" value="Genomic_DNA"/>
</dbReference>
<dbReference type="AlphaFoldDB" id="A0A1U7HA32"/>
<comment type="caution">
    <text evidence="1">The sequence shown here is derived from an EMBL/GenBank/DDBJ whole genome shotgun (WGS) entry which is preliminary data.</text>
</comment>
<dbReference type="STRING" id="1921803.NIES593_18860"/>
<dbReference type="OrthoDB" id="487454at2"/>
<organism evidence="1 2">
    <name type="scientific">Hydrococcus rivularis NIES-593</name>
    <dbReference type="NCBI Taxonomy" id="1921803"/>
    <lineage>
        <taxon>Bacteria</taxon>
        <taxon>Bacillati</taxon>
        <taxon>Cyanobacteriota</taxon>
        <taxon>Cyanophyceae</taxon>
        <taxon>Pleurocapsales</taxon>
        <taxon>Hydrococcaceae</taxon>
        <taxon>Hydrococcus</taxon>
    </lineage>
</organism>
<dbReference type="Proteomes" id="UP000186868">
    <property type="component" value="Unassembled WGS sequence"/>
</dbReference>